<keyword evidence="1" id="KW-1133">Transmembrane helix</keyword>
<dbReference type="AlphaFoldDB" id="A0A085LX03"/>
<evidence type="ECO:0000256" key="1">
    <source>
        <dbReference type="SAM" id="Phobius"/>
    </source>
</evidence>
<protein>
    <recommendedName>
        <fullName evidence="5">Tetraspanin family protein</fullName>
    </recommendedName>
</protein>
<feature type="transmembrane region" description="Helical" evidence="1">
    <location>
        <begin position="70"/>
        <end position="90"/>
    </location>
</feature>
<keyword evidence="1" id="KW-0472">Membrane</keyword>
<name>A0A085LX03_9BILA</name>
<feature type="transmembrane region" description="Helical" evidence="1">
    <location>
        <begin position="12"/>
        <end position="35"/>
    </location>
</feature>
<dbReference type="EMBL" id="KL363269">
    <property type="protein sequence ID" value="KFD49499.1"/>
    <property type="molecule type" value="Genomic_DNA"/>
</dbReference>
<evidence type="ECO:0008006" key="5">
    <source>
        <dbReference type="Google" id="ProtNLM"/>
    </source>
</evidence>
<proteinExistence type="predicted"/>
<organism evidence="2 4">
    <name type="scientific">Trichuris suis</name>
    <name type="common">pig whipworm</name>
    <dbReference type="NCBI Taxonomy" id="68888"/>
    <lineage>
        <taxon>Eukaryota</taxon>
        <taxon>Metazoa</taxon>
        <taxon>Ecdysozoa</taxon>
        <taxon>Nematoda</taxon>
        <taxon>Enoplea</taxon>
        <taxon>Dorylaimia</taxon>
        <taxon>Trichinellida</taxon>
        <taxon>Trichuridae</taxon>
        <taxon>Trichuris</taxon>
    </lineage>
</organism>
<reference evidence="2 4" key="1">
    <citation type="journal article" date="2014" name="Nat. Genet.">
        <title>Genome and transcriptome of the porcine whipworm Trichuris suis.</title>
        <authorList>
            <person name="Jex A.R."/>
            <person name="Nejsum P."/>
            <person name="Schwarz E.M."/>
            <person name="Hu L."/>
            <person name="Young N.D."/>
            <person name="Hall R.S."/>
            <person name="Korhonen P.K."/>
            <person name="Liao S."/>
            <person name="Thamsborg S."/>
            <person name="Xia J."/>
            <person name="Xu P."/>
            <person name="Wang S."/>
            <person name="Scheerlinck J.P."/>
            <person name="Hofmann A."/>
            <person name="Sternberg P.W."/>
            <person name="Wang J."/>
            <person name="Gasser R.B."/>
        </authorList>
    </citation>
    <scope>NUCLEOTIDE SEQUENCE [LARGE SCALE GENOMIC DNA]</scope>
    <source>
        <strain evidence="3">DCEP-RM93F</strain>
        <strain evidence="2">DCEP-RM93M</strain>
    </source>
</reference>
<keyword evidence="1" id="KW-0812">Transmembrane</keyword>
<sequence>MSLQQLPSLRIVQFLATVFSIFLLVCSMFCFKAFAKSRNTPALVSLQIAKEIEYSHNKSKLDILLRAHAATPYLCFIIMAYTLVCMLLIASERHCPLCFGAVVSAVLGICCLTLSCILLTATTDLDKVSEKVLSLGVKSYFRGAFTYGNSLERGYVDWVFQKIGCCKLSESSSLPFIGAHDDPYFACIEKSGLAVGIMKMPLVCYNISIGSHSGKLVLTLESPSLLEKNSTDALDEICPSQGGWFAKESNSPTLNCLNQLSMENADVKRHANATILMTFSLFMLAVFCLILGRNIIEADMLSPIEKCMRKRKKSRALSKKSRRLEF</sequence>
<feature type="transmembrane region" description="Helical" evidence="1">
    <location>
        <begin position="97"/>
        <end position="121"/>
    </location>
</feature>
<dbReference type="Proteomes" id="UP000030764">
    <property type="component" value="Unassembled WGS sequence"/>
</dbReference>
<evidence type="ECO:0000313" key="2">
    <source>
        <dbReference type="EMBL" id="KFD49499.1"/>
    </source>
</evidence>
<keyword evidence="4" id="KW-1185">Reference proteome</keyword>
<evidence type="ECO:0000313" key="3">
    <source>
        <dbReference type="EMBL" id="KFD65673.1"/>
    </source>
</evidence>
<dbReference type="EMBL" id="KL367534">
    <property type="protein sequence ID" value="KFD65673.1"/>
    <property type="molecule type" value="Genomic_DNA"/>
</dbReference>
<dbReference type="Proteomes" id="UP000030758">
    <property type="component" value="Unassembled WGS sequence"/>
</dbReference>
<accession>A0A085LX03</accession>
<feature type="transmembrane region" description="Helical" evidence="1">
    <location>
        <begin position="271"/>
        <end position="292"/>
    </location>
</feature>
<evidence type="ECO:0000313" key="4">
    <source>
        <dbReference type="Proteomes" id="UP000030764"/>
    </source>
</evidence>
<gene>
    <name evidence="2" type="ORF">M513_09610</name>
    <name evidence="3" type="ORF">M514_09610</name>
</gene>